<reference evidence="9 10" key="1">
    <citation type="journal article" date="2021" name="Hortic Res">
        <title>Chromosome-scale assembly of the Dendrobium chrysotoxum genome enhances the understanding of orchid evolution.</title>
        <authorList>
            <person name="Zhang Y."/>
            <person name="Zhang G.Q."/>
            <person name="Zhang D."/>
            <person name="Liu X.D."/>
            <person name="Xu X.Y."/>
            <person name="Sun W.H."/>
            <person name="Yu X."/>
            <person name="Zhu X."/>
            <person name="Wang Z.W."/>
            <person name="Zhao X."/>
            <person name="Zhong W.Y."/>
            <person name="Chen H."/>
            <person name="Yin W.L."/>
            <person name="Huang T."/>
            <person name="Niu S.C."/>
            <person name="Liu Z.J."/>
        </authorList>
    </citation>
    <scope>NUCLEOTIDE SEQUENCE [LARGE SCALE GENOMIC DNA]</scope>
    <source>
        <strain evidence="9">Lindl</strain>
    </source>
</reference>
<evidence type="ECO:0000256" key="3">
    <source>
        <dbReference type="ARBA" id="ARBA00023015"/>
    </source>
</evidence>
<organism evidence="9 10">
    <name type="scientific">Dendrobium chrysotoxum</name>
    <name type="common">Orchid</name>
    <dbReference type="NCBI Taxonomy" id="161865"/>
    <lineage>
        <taxon>Eukaryota</taxon>
        <taxon>Viridiplantae</taxon>
        <taxon>Streptophyta</taxon>
        <taxon>Embryophyta</taxon>
        <taxon>Tracheophyta</taxon>
        <taxon>Spermatophyta</taxon>
        <taxon>Magnoliopsida</taxon>
        <taxon>Liliopsida</taxon>
        <taxon>Asparagales</taxon>
        <taxon>Orchidaceae</taxon>
        <taxon>Epidendroideae</taxon>
        <taxon>Malaxideae</taxon>
        <taxon>Dendrobiinae</taxon>
        <taxon>Dendrobium</taxon>
    </lineage>
</organism>
<gene>
    <name evidence="9" type="ORF">IEQ34_004114</name>
</gene>
<keyword evidence="2 6" id="KW-0678">Repressor</keyword>
<keyword evidence="3 6" id="KW-0805">Transcription regulation</keyword>
<dbReference type="Pfam" id="PF04844">
    <property type="entry name" value="Ovate"/>
    <property type="match status" value="1"/>
</dbReference>
<keyword evidence="10" id="KW-1185">Reference proteome</keyword>
<dbReference type="GO" id="GO:0005634">
    <property type="term" value="C:nucleus"/>
    <property type="evidence" value="ECO:0007669"/>
    <property type="project" value="UniProtKB-SubCell"/>
</dbReference>
<evidence type="ECO:0000256" key="6">
    <source>
        <dbReference type="RuleBase" id="RU367028"/>
    </source>
</evidence>
<keyword evidence="4 6" id="KW-0804">Transcription</keyword>
<dbReference type="PANTHER" id="PTHR33057">
    <property type="entry name" value="TRANSCRIPTION REPRESSOR OFP7-RELATED"/>
    <property type="match status" value="1"/>
</dbReference>
<evidence type="ECO:0000256" key="7">
    <source>
        <dbReference type="SAM" id="MobiDB-lite"/>
    </source>
</evidence>
<dbReference type="NCBIfam" id="TIGR01568">
    <property type="entry name" value="A_thal_3678"/>
    <property type="match status" value="1"/>
</dbReference>
<accession>A0AAV7HCY6</accession>
<keyword evidence="5 6" id="KW-0539">Nucleus</keyword>
<comment type="function">
    <text evidence="6">Transcriptional repressor that regulates multiple aspects of plant growth and development.</text>
</comment>
<feature type="region of interest" description="Disordered" evidence="7">
    <location>
        <begin position="34"/>
        <end position="57"/>
    </location>
</feature>
<evidence type="ECO:0000256" key="4">
    <source>
        <dbReference type="ARBA" id="ARBA00023163"/>
    </source>
</evidence>
<dbReference type="InterPro" id="IPR006458">
    <property type="entry name" value="Ovate_C"/>
</dbReference>
<dbReference type="PROSITE" id="PS51754">
    <property type="entry name" value="OVATE"/>
    <property type="match status" value="1"/>
</dbReference>
<name>A0AAV7HCY6_DENCH</name>
<protein>
    <recommendedName>
        <fullName evidence="6">Transcription repressor</fullName>
    </recommendedName>
    <alternativeName>
        <fullName evidence="6">Ovate family protein</fullName>
    </alternativeName>
</protein>
<dbReference type="AlphaFoldDB" id="A0AAV7HCY6"/>
<evidence type="ECO:0000256" key="1">
    <source>
        <dbReference type="ARBA" id="ARBA00004123"/>
    </source>
</evidence>
<feature type="domain" description="OVATE" evidence="8">
    <location>
        <begin position="107"/>
        <end position="176"/>
    </location>
</feature>
<evidence type="ECO:0000256" key="2">
    <source>
        <dbReference type="ARBA" id="ARBA00022491"/>
    </source>
</evidence>
<evidence type="ECO:0000256" key="5">
    <source>
        <dbReference type="ARBA" id="ARBA00023242"/>
    </source>
</evidence>
<dbReference type="PANTHER" id="PTHR33057:SF117">
    <property type="entry name" value="TRANSCRIPTION REPRESSOR OFP14"/>
    <property type="match status" value="1"/>
</dbReference>
<evidence type="ECO:0000313" key="10">
    <source>
        <dbReference type="Proteomes" id="UP000775213"/>
    </source>
</evidence>
<sequence>MDRSRRRHTRRHSEGGISFACGLFDDSLGCLDDLSPPGESAGAGKLPDDSSPRFTEPSPEVIRAATGRFFASPATTGSLLDEACITALARSSAAPWQSIAGTRSIPVYKVSGDPYGEFRDSMQEMVAAWKRRHVDAGDEWLVDWDFLKELLLCYLELNEGSVHKYILMAFFDLIEKKMEF</sequence>
<dbReference type="InterPro" id="IPR038933">
    <property type="entry name" value="Ovate"/>
</dbReference>
<comment type="subcellular location">
    <subcellularLocation>
        <location evidence="1 6">Nucleus</location>
    </subcellularLocation>
</comment>
<proteinExistence type="predicted"/>
<dbReference type="GO" id="GO:0045892">
    <property type="term" value="P:negative regulation of DNA-templated transcription"/>
    <property type="evidence" value="ECO:0007669"/>
    <property type="project" value="UniProtKB-UniRule"/>
</dbReference>
<comment type="caution">
    <text evidence="9">The sequence shown here is derived from an EMBL/GenBank/DDBJ whole genome shotgun (WGS) entry which is preliminary data.</text>
</comment>
<evidence type="ECO:0000313" key="9">
    <source>
        <dbReference type="EMBL" id="KAH0466876.1"/>
    </source>
</evidence>
<evidence type="ECO:0000259" key="8">
    <source>
        <dbReference type="PROSITE" id="PS51754"/>
    </source>
</evidence>
<dbReference type="EMBL" id="JAGFBR010000005">
    <property type="protein sequence ID" value="KAH0466876.1"/>
    <property type="molecule type" value="Genomic_DNA"/>
</dbReference>
<dbReference type="Proteomes" id="UP000775213">
    <property type="component" value="Unassembled WGS sequence"/>
</dbReference>